<dbReference type="PANTHER" id="PTHR11076">
    <property type="entry name" value="DNA REPAIR POLYMERASE UMUC / TRANSFERASE FAMILY MEMBER"/>
    <property type="match status" value="1"/>
</dbReference>
<dbReference type="GO" id="GO:0009432">
    <property type="term" value="P:SOS response"/>
    <property type="evidence" value="ECO:0007669"/>
    <property type="project" value="TreeGrafter"/>
</dbReference>
<dbReference type="Gene3D" id="3.40.1170.60">
    <property type="match status" value="1"/>
</dbReference>
<dbReference type="InterPro" id="IPR050116">
    <property type="entry name" value="DNA_polymerase-Y"/>
</dbReference>
<dbReference type="GO" id="GO:0042276">
    <property type="term" value="P:error-prone translesion synthesis"/>
    <property type="evidence" value="ECO:0007669"/>
    <property type="project" value="TreeGrafter"/>
</dbReference>
<evidence type="ECO:0000313" key="3">
    <source>
        <dbReference type="EMBL" id="PIP52963.1"/>
    </source>
</evidence>
<dbReference type="SUPFAM" id="SSF100879">
    <property type="entry name" value="Lesion bypass DNA polymerase (Y-family), little finger domain"/>
    <property type="match status" value="1"/>
</dbReference>
<comment type="caution">
    <text evidence="3">The sequence shown here is derived from an EMBL/GenBank/DDBJ whole genome shotgun (WGS) entry which is preliminary data.</text>
</comment>
<evidence type="ECO:0000256" key="1">
    <source>
        <dbReference type="ARBA" id="ARBA00010945"/>
    </source>
</evidence>
<sequence>MELQINRIKPTIMHIDLNSCFASAEQQANPLLRGKPIAVAAYSSPNGCVLSPSIEAKCLGIKVGMRVKDARLLCKNIVIRTPDPPKYRDIHLKFCKLFRDYSPLVVPKSIDEAVLDFADTAILYQSLVRVGKEIKQRMRIEIGDWISCNIGIAPNRFLAKLAASLHKPDGLDVIDHHNLLQVYAQAKLLDLNGINIRYQSRLNACGIFTPLDFFKASEEKLEKQIFRSIVGRYWYYKLRGFETDAIKPKRKSFGQTYSLGKPTDDPAKLAPMLMKLCEKMGRRLRRGNFVASGIHLAILYWDRTFWHQSKLFHTTLFTTQELFAKIMLLFNYQTQLKTVANLSVSCFGLQSISTQQLSLFELDQIRQRKLARAVDKINDYYGEYVVTPALMMGMHDLIIDRVAFGGVRELEDLYAK</sequence>
<evidence type="ECO:0000313" key="4">
    <source>
        <dbReference type="Proteomes" id="UP000229459"/>
    </source>
</evidence>
<dbReference type="Gene3D" id="3.30.70.270">
    <property type="match status" value="1"/>
</dbReference>
<evidence type="ECO:0000259" key="2">
    <source>
        <dbReference type="PROSITE" id="PS50173"/>
    </source>
</evidence>
<dbReference type="Proteomes" id="UP000229459">
    <property type="component" value="Unassembled WGS sequence"/>
</dbReference>
<dbReference type="InterPro" id="IPR001126">
    <property type="entry name" value="UmuC"/>
</dbReference>
<dbReference type="PANTHER" id="PTHR11076:SF33">
    <property type="entry name" value="DNA POLYMERASE KAPPA"/>
    <property type="match status" value="1"/>
</dbReference>
<feature type="domain" description="UmuC" evidence="2">
    <location>
        <begin position="12"/>
        <end position="195"/>
    </location>
</feature>
<dbReference type="PROSITE" id="PS50173">
    <property type="entry name" value="UMUC"/>
    <property type="match status" value="1"/>
</dbReference>
<name>A0A2H0B5K1_9BACT</name>
<dbReference type="GO" id="GO:0005829">
    <property type="term" value="C:cytosol"/>
    <property type="evidence" value="ECO:0007669"/>
    <property type="project" value="TreeGrafter"/>
</dbReference>
<dbReference type="AlphaFoldDB" id="A0A2H0B5K1"/>
<organism evidence="3 4">
    <name type="scientific">Candidatus Beckwithbacteria bacterium CG23_combo_of_CG06-09_8_20_14_all_34_8</name>
    <dbReference type="NCBI Taxonomy" id="1974497"/>
    <lineage>
        <taxon>Bacteria</taxon>
        <taxon>Candidatus Beckwithiibacteriota</taxon>
    </lineage>
</organism>
<dbReference type="Pfam" id="PF00817">
    <property type="entry name" value="IMS"/>
    <property type="match status" value="1"/>
</dbReference>
<dbReference type="SUPFAM" id="SSF56672">
    <property type="entry name" value="DNA/RNA polymerases"/>
    <property type="match status" value="1"/>
</dbReference>
<accession>A0A2H0B5K1</accession>
<dbReference type="GO" id="GO:0003887">
    <property type="term" value="F:DNA-directed DNA polymerase activity"/>
    <property type="evidence" value="ECO:0007669"/>
    <property type="project" value="TreeGrafter"/>
</dbReference>
<dbReference type="InterPro" id="IPR017961">
    <property type="entry name" value="DNA_pol_Y-fam_little_finger"/>
</dbReference>
<comment type="similarity">
    <text evidence="1">Belongs to the DNA polymerase type-Y family.</text>
</comment>
<proteinExistence type="inferred from homology"/>
<reference evidence="3 4" key="1">
    <citation type="submission" date="2017-09" db="EMBL/GenBank/DDBJ databases">
        <title>Depth-based differentiation of microbial function through sediment-hosted aquifers and enrichment of novel symbionts in the deep terrestrial subsurface.</title>
        <authorList>
            <person name="Probst A.J."/>
            <person name="Ladd B."/>
            <person name="Jarett J.K."/>
            <person name="Geller-Mcgrath D.E."/>
            <person name="Sieber C.M."/>
            <person name="Emerson J.B."/>
            <person name="Anantharaman K."/>
            <person name="Thomas B.C."/>
            <person name="Malmstrom R."/>
            <person name="Stieglmeier M."/>
            <person name="Klingl A."/>
            <person name="Woyke T."/>
            <person name="Ryan C.M."/>
            <person name="Banfield J.F."/>
        </authorList>
    </citation>
    <scope>NUCLEOTIDE SEQUENCE [LARGE SCALE GENOMIC DNA]</scope>
    <source>
        <strain evidence="3">CG23_combo_of_CG06-09_8_20_14_all_34_8</strain>
    </source>
</reference>
<dbReference type="GO" id="GO:0003684">
    <property type="term" value="F:damaged DNA binding"/>
    <property type="evidence" value="ECO:0007669"/>
    <property type="project" value="InterPro"/>
</dbReference>
<gene>
    <name evidence="3" type="ORF">COX08_03625</name>
</gene>
<dbReference type="Pfam" id="PF11799">
    <property type="entry name" value="IMS_C"/>
    <property type="match status" value="1"/>
</dbReference>
<dbReference type="GO" id="GO:0006281">
    <property type="term" value="P:DNA repair"/>
    <property type="evidence" value="ECO:0007669"/>
    <property type="project" value="InterPro"/>
</dbReference>
<dbReference type="Gene3D" id="3.30.1490.100">
    <property type="entry name" value="DNA polymerase, Y-family, little finger domain"/>
    <property type="match status" value="1"/>
</dbReference>
<dbReference type="InterPro" id="IPR036775">
    <property type="entry name" value="DNA_pol_Y-fam_lit_finger_sf"/>
</dbReference>
<dbReference type="InterPro" id="IPR043502">
    <property type="entry name" value="DNA/RNA_pol_sf"/>
</dbReference>
<dbReference type="InterPro" id="IPR043128">
    <property type="entry name" value="Rev_trsase/Diguanyl_cyclase"/>
</dbReference>
<dbReference type="EMBL" id="PCSR01000087">
    <property type="protein sequence ID" value="PIP52963.1"/>
    <property type="molecule type" value="Genomic_DNA"/>
</dbReference>
<protein>
    <recommendedName>
        <fullName evidence="2">UmuC domain-containing protein</fullName>
    </recommendedName>
</protein>